<accession>D6PCG9</accession>
<proteinExistence type="predicted"/>
<protein>
    <submittedName>
        <fullName evidence="2">Uncharacterized protein</fullName>
    </submittedName>
</protein>
<name>D6PCG9_9BACT</name>
<evidence type="ECO:0000256" key="1">
    <source>
        <dbReference type="SAM" id="MobiDB-lite"/>
    </source>
</evidence>
<feature type="region of interest" description="Disordered" evidence="1">
    <location>
        <begin position="154"/>
        <end position="193"/>
    </location>
</feature>
<dbReference type="EMBL" id="GU942982">
    <property type="protein sequence ID" value="ADD93420.1"/>
    <property type="molecule type" value="Genomic_DNA"/>
</dbReference>
<organism evidence="2">
    <name type="scientific">uncultured marine bacterium MedDCM-OCT-S04-C103</name>
    <dbReference type="NCBI Taxonomy" id="743049"/>
    <lineage>
        <taxon>Bacteria</taxon>
        <taxon>environmental samples</taxon>
    </lineage>
</organism>
<feature type="region of interest" description="Disordered" evidence="1">
    <location>
        <begin position="31"/>
        <end position="94"/>
    </location>
</feature>
<feature type="compositionally biased region" description="Basic and acidic residues" evidence="1">
    <location>
        <begin position="31"/>
        <end position="47"/>
    </location>
</feature>
<sequence>MIIQFIGVESSSNPSISSLNDATFKELQLNRDDQSKIEVPDSGHESSIKVTKSPEPIELGGNLSSEDSLENQMKCPQAGNPLPSVDNLDDAGIDCTRKPDWEVVKPTQLPEEAGPSQFHNDKFWDERSLDEELQKKDLQQEIIDREVKEFNKAAERGEDFSRPFQNEVLDPYYQSGSDPSEPPSAGHSLDSFI</sequence>
<dbReference type="AlphaFoldDB" id="D6PCG9"/>
<reference evidence="2" key="1">
    <citation type="journal article" date="2010" name="ISME J.">
        <title>Metagenome of the Mediterranean deep chlorophyll maximum studied by direct and fosmid library 454 pyrosequencing.</title>
        <authorList>
            <person name="Ghai R."/>
            <person name="Martin-Cuadrado A.B."/>
            <person name="Molto A.G."/>
            <person name="Heredia I.G."/>
            <person name="Cabrera R."/>
            <person name="Martin J."/>
            <person name="Verdu M."/>
            <person name="Deschamps P."/>
            <person name="Moreira D."/>
            <person name="Lopez-Garcia P."/>
            <person name="Mira A."/>
            <person name="Rodriguez-Valera F."/>
        </authorList>
    </citation>
    <scope>NUCLEOTIDE SEQUENCE</scope>
</reference>
<evidence type="ECO:0000313" key="2">
    <source>
        <dbReference type="EMBL" id="ADD93420.1"/>
    </source>
</evidence>